<feature type="binding site" evidence="9">
    <location>
        <position position="91"/>
    </location>
    <ligand>
        <name>Fe cation</name>
        <dbReference type="ChEBI" id="CHEBI:24875"/>
        <label>2</label>
    </ligand>
</feature>
<keyword evidence="3 9" id="KW-0831">Ubiquinone biosynthesis</keyword>
<feature type="binding site" evidence="9">
    <location>
        <position position="91"/>
    </location>
    <ligand>
        <name>Fe cation</name>
        <dbReference type="ChEBI" id="CHEBI:24875"/>
        <label>1</label>
    </ligand>
</feature>
<evidence type="ECO:0000256" key="5">
    <source>
        <dbReference type="ARBA" id="ARBA00023002"/>
    </source>
</evidence>
<evidence type="ECO:0000256" key="2">
    <source>
        <dbReference type="ARBA" id="ARBA00022475"/>
    </source>
</evidence>
<dbReference type="NCBIfam" id="NF033656">
    <property type="entry name" value="DMQ_monoox_COQ7"/>
    <property type="match status" value="1"/>
</dbReference>
<comment type="catalytic activity">
    <reaction evidence="9">
        <text>a 5-methoxy-2-methyl-3-(all-trans-polyprenyl)benzene-1,4-diol + AH2 + O2 = a 3-demethylubiquinol + A + H2O</text>
        <dbReference type="Rhea" id="RHEA:50908"/>
        <dbReference type="Rhea" id="RHEA-COMP:10859"/>
        <dbReference type="Rhea" id="RHEA-COMP:10914"/>
        <dbReference type="ChEBI" id="CHEBI:13193"/>
        <dbReference type="ChEBI" id="CHEBI:15377"/>
        <dbReference type="ChEBI" id="CHEBI:15379"/>
        <dbReference type="ChEBI" id="CHEBI:17499"/>
        <dbReference type="ChEBI" id="CHEBI:84167"/>
        <dbReference type="ChEBI" id="CHEBI:84422"/>
        <dbReference type="EC" id="1.14.99.60"/>
    </reaction>
</comment>
<dbReference type="EC" id="1.14.99.60" evidence="9"/>
<dbReference type="OrthoDB" id="5192789at2"/>
<feature type="binding site" evidence="9">
    <location>
        <position position="178"/>
    </location>
    <ligand>
        <name>Fe cation</name>
        <dbReference type="ChEBI" id="CHEBI:24875"/>
        <label>2</label>
    </ligand>
</feature>
<dbReference type="InterPro" id="IPR012347">
    <property type="entry name" value="Ferritin-like"/>
</dbReference>
<evidence type="ECO:0000256" key="3">
    <source>
        <dbReference type="ARBA" id="ARBA00022688"/>
    </source>
</evidence>
<comment type="function">
    <text evidence="9">Catalyzes the hydroxylation of 2-nonaprenyl-3-methyl-6-methoxy-1,4-benzoquinol during ubiquinone biosynthesis.</text>
</comment>
<keyword evidence="2 9" id="KW-1003">Cell membrane</keyword>
<dbReference type="GO" id="GO:0008682">
    <property type="term" value="F:3-demethoxyubiquinol 3-hydroxylase activity"/>
    <property type="evidence" value="ECO:0007669"/>
    <property type="project" value="UniProtKB-EC"/>
</dbReference>
<comment type="similarity">
    <text evidence="9">Belongs to the COQ7 family.</text>
</comment>
<comment type="pathway">
    <text evidence="1 9">Cofactor biosynthesis; ubiquinone biosynthesis.</text>
</comment>
<dbReference type="UniPathway" id="UPA00232"/>
<accession>W0DR89</accession>
<dbReference type="AlphaFoldDB" id="W0DR89"/>
<proteinExistence type="inferred from homology"/>
<dbReference type="HAMAP" id="MF_01658">
    <property type="entry name" value="COQ7"/>
    <property type="match status" value="1"/>
</dbReference>
<dbReference type="KEGG" id="tti:THITH_15830"/>
<sequence length="213" mass="23822">MRHFSLLDELISQADAFLKVTSGHARATGRPSPAQDLPEPHLEPEERRLVGRLMRVNHAGEIAAQGLYQGQMLTSRREAVRRQLDQSAREEGDHLNWCAERAQQMGTHTSLLGPFWYLGSVALGAAAGLAGDRYSLGFVDETERQVEQHLDQHLQRLPRQDNASAAILQQMKQDEVEHGAKAMDLGGQPLPWPVRKLLMPAMAGVMTRTTYWI</sequence>
<dbReference type="PANTHER" id="PTHR11237:SF4">
    <property type="entry name" value="5-DEMETHOXYUBIQUINONE HYDROXYLASE, MITOCHONDRIAL"/>
    <property type="match status" value="1"/>
</dbReference>
<feature type="binding site" evidence="9">
    <location>
        <position position="175"/>
    </location>
    <ligand>
        <name>Fe cation</name>
        <dbReference type="ChEBI" id="CHEBI:24875"/>
        <label>1</label>
    </ligand>
</feature>
<evidence type="ECO:0000256" key="6">
    <source>
        <dbReference type="ARBA" id="ARBA00023004"/>
    </source>
</evidence>
<dbReference type="PANTHER" id="PTHR11237">
    <property type="entry name" value="COENZYME Q10 BIOSYNTHESIS PROTEIN 7"/>
    <property type="match status" value="1"/>
</dbReference>
<dbReference type="HOGENOM" id="CLU_088601_0_0_6"/>
<dbReference type="STRING" id="713585.THITH_15830"/>
<evidence type="ECO:0000256" key="4">
    <source>
        <dbReference type="ARBA" id="ARBA00022723"/>
    </source>
</evidence>
<dbReference type="RefSeq" id="WP_006746924.1">
    <property type="nucleotide sequence ID" value="NZ_CP007029.1"/>
</dbReference>
<keyword evidence="12" id="KW-1185">Reference proteome</keyword>
<dbReference type="EMBL" id="CP007029">
    <property type="protein sequence ID" value="AHE99508.1"/>
    <property type="molecule type" value="Genomic_DNA"/>
</dbReference>
<keyword evidence="5 9" id="KW-0560">Oxidoreductase</keyword>
<feature type="binding site" evidence="9">
    <location>
        <position position="143"/>
    </location>
    <ligand>
        <name>Fe cation</name>
        <dbReference type="ChEBI" id="CHEBI:24875"/>
        <label>2</label>
    </ligand>
</feature>
<keyword evidence="6 9" id="KW-0408">Iron</keyword>
<dbReference type="InterPro" id="IPR011566">
    <property type="entry name" value="Ubq_synth_Coq7"/>
</dbReference>
<evidence type="ECO:0000256" key="7">
    <source>
        <dbReference type="ARBA" id="ARBA00023033"/>
    </source>
</evidence>
<dbReference type="InterPro" id="IPR047809">
    <property type="entry name" value="COQ7_proteobact"/>
</dbReference>
<evidence type="ECO:0000256" key="8">
    <source>
        <dbReference type="ARBA" id="ARBA00023136"/>
    </source>
</evidence>
<dbReference type="CDD" id="cd01042">
    <property type="entry name" value="DMQH"/>
    <property type="match status" value="1"/>
</dbReference>
<evidence type="ECO:0000256" key="9">
    <source>
        <dbReference type="HAMAP-Rule" id="MF_01658"/>
    </source>
</evidence>
<gene>
    <name evidence="9" type="primary">coq7</name>
    <name evidence="11" type="ORF">THITH_15830</name>
</gene>
<comment type="cofactor">
    <cofactor evidence="9">
        <name>Fe cation</name>
        <dbReference type="ChEBI" id="CHEBI:24875"/>
    </cofactor>
    <text evidence="9">Binds 2 iron ions per subunit.</text>
</comment>
<name>W0DR89_9GAMM</name>
<dbReference type="Proteomes" id="UP000005289">
    <property type="component" value="Chromosome"/>
</dbReference>
<dbReference type="InterPro" id="IPR009078">
    <property type="entry name" value="Ferritin-like_SF"/>
</dbReference>
<feature type="binding site" evidence="9">
    <location>
        <position position="175"/>
    </location>
    <ligand>
        <name>Fe cation</name>
        <dbReference type="ChEBI" id="CHEBI:24875"/>
        <label>2</label>
    </ligand>
</feature>
<keyword evidence="8 9" id="KW-0472">Membrane</keyword>
<comment type="subcellular location">
    <subcellularLocation>
        <location evidence="9">Cell membrane</location>
        <topology evidence="9">Peripheral membrane protein</topology>
    </subcellularLocation>
</comment>
<dbReference type="SUPFAM" id="SSF47240">
    <property type="entry name" value="Ferritin-like"/>
    <property type="match status" value="1"/>
</dbReference>
<evidence type="ECO:0000313" key="12">
    <source>
        <dbReference type="Proteomes" id="UP000005289"/>
    </source>
</evidence>
<evidence type="ECO:0000313" key="11">
    <source>
        <dbReference type="EMBL" id="AHE99508.1"/>
    </source>
</evidence>
<protein>
    <recommendedName>
        <fullName evidence="9">3-demethoxyubiquinol 3-hydroxylase</fullName>
        <shortName evidence="9">DMQ hydroxylase</shortName>
        <ecNumber evidence="9">1.14.99.60</ecNumber>
    </recommendedName>
    <alternativeName>
        <fullName evidence="9">2-nonaprenyl-3-methyl-6-methoxy-1,4-benzoquinol hydroxylase</fullName>
    </alternativeName>
</protein>
<dbReference type="GO" id="GO:0006744">
    <property type="term" value="P:ubiquinone biosynthetic process"/>
    <property type="evidence" value="ECO:0007669"/>
    <property type="project" value="UniProtKB-UniRule"/>
</dbReference>
<keyword evidence="4 9" id="KW-0479">Metal-binding</keyword>
<evidence type="ECO:0000256" key="1">
    <source>
        <dbReference type="ARBA" id="ARBA00004749"/>
    </source>
</evidence>
<evidence type="ECO:0000256" key="10">
    <source>
        <dbReference type="SAM" id="MobiDB-lite"/>
    </source>
</evidence>
<dbReference type="GO" id="GO:0005886">
    <property type="term" value="C:plasma membrane"/>
    <property type="evidence" value="ECO:0007669"/>
    <property type="project" value="UniProtKB-SubCell"/>
</dbReference>
<feature type="region of interest" description="Disordered" evidence="10">
    <location>
        <begin position="23"/>
        <end position="42"/>
    </location>
</feature>
<dbReference type="Gene3D" id="1.20.1260.10">
    <property type="match status" value="1"/>
</dbReference>
<reference evidence="11 12" key="1">
    <citation type="submission" date="2013-12" db="EMBL/GenBank/DDBJ databases">
        <authorList>
            <consortium name="DOE Joint Genome Institute"/>
            <person name="Muyzer G."/>
            <person name="Huntemann M."/>
            <person name="Han J."/>
            <person name="Chen A."/>
            <person name="Kyrpides N."/>
            <person name="Mavromatis K."/>
            <person name="Markowitz V."/>
            <person name="Palaniappan K."/>
            <person name="Ivanova N."/>
            <person name="Schaumberg A."/>
            <person name="Pati A."/>
            <person name="Liolios K."/>
            <person name="Nordberg H.P."/>
            <person name="Cantor M.N."/>
            <person name="Hua S.X."/>
            <person name="Woyke T."/>
        </authorList>
    </citation>
    <scope>NUCLEOTIDE SEQUENCE [LARGE SCALE GENOMIC DNA]</scope>
    <source>
        <strain evidence="11 12">ARh 1</strain>
    </source>
</reference>
<dbReference type="GO" id="GO:0046872">
    <property type="term" value="F:metal ion binding"/>
    <property type="evidence" value="ECO:0007669"/>
    <property type="project" value="UniProtKB-KW"/>
</dbReference>
<keyword evidence="7 9" id="KW-0503">Monooxygenase</keyword>
<dbReference type="Pfam" id="PF03232">
    <property type="entry name" value="COQ7"/>
    <property type="match status" value="1"/>
</dbReference>
<feature type="binding site" evidence="9">
    <location>
        <position position="94"/>
    </location>
    <ligand>
        <name>Fe cation</name>
        <dbReference type="ChEBI" id="CHEBI:24875"/>
        <label>1</label>
    </ligand>
</feature>
<organism evidence="11 12">
    <name type="scientific">Thioalkalivibrio paradoxus ARh 1</name>
    <dbReference type="NCBI Taxonomy" id="713585"/>
    <lineage>
        <taxon>Bacteria</taxon>
        <taxon>Pseudomonadati</taxon>
        <taxon>Pseudomonadota</taxon>
        <taxon>Gammaproteobacteria</taxon>
        <taxon>Chromatiales</taxon>
        <taxon>Ectothiorhodospiraceae</taxon>
        <taxon>Thioalkalivibrio</taxon>
    </lineage>
</organism>
<feature type="binding site" evidence="9">
    <location>
        <position position="61"/>
    </location>
    <ligand>
        <name>Fe cation</name>
        <dbReference type="ChEBI" id="CHEBI:24875"/>
        <label>1</label>
    </ligand>
</feature>